<name>A0A1I1KLY9_9RHOB</name>
<evidence type="ECO:0000313" key="2">
    <source>
        <dbReference type="EMBL" id="SFC61711.1"/>
    </source>
</evidence>
<dbReference type="EMBL" id="FOLX01000001">
    <property type="protein sequence ID" value="SFC61711.1"/>
    <property type="molecule type" value="Genomic_DNA"/>
</dbReference>
<reference evidence="2 3" key="1">
    <citation type="submission" date="2016-10" db="EMBL/GenBank/DDBJ databases">
        <authorList>
            <person name="de Groot N.N."/>
        </authorList>
    </citation>
    <scope>NUCLEOTIDE SEQUENCE [LARGE SCALE GENOMIC DNA]</scope>
    <source>
        <strain evidence="2 3">DSM 29619</strain>
    </source>
</reference>
<proteinExistence type="predicted"/>
<dbReference type="AlphaFoldDB" id="A0A1I1KLY9"/>
<feature type="transmembrane region" description="Helical" evidence="1">
    <location>
        <begin position="79"/>
        <end position="107"/>
    </location>
</feature>
<feature type="transmembrane region" description="Helical" evidence="1">
    <location>
        <begin position="43"/>
        <end position="67"/>
    </location>
</feature>
<dbReference type="Proteomes" id="UP000231644">
    <property type="component" value="Unassembled WGS sequence"/>
</dbReference>
<keyword evidence="1" id="KW-0812">Transmembrane</keyword>
<evidence type="ECO:0000313" key="3">
    <source>
        <dbReference type="Proteomes" id="UP000231644"/>
    </source>
</evidence>
<dbReference type="RefSeq" id="WP_093451952.1">
    <property type="nucleotide sequence ID" value="NZ_FNZG01000003.1"/>
</dbReference>
<feature type="transmembrane region" description="Helical" evidence="1">
    <location>
        <begin position="119"/>
        <end position="138"/>
    </location>
</feature>
<evidence type="ECO:0000256" key="1">
    <source>
        <dbReference type="SAM" id="Phobius"/>
    </source>
</evidence>
<accession>A0A1I1KLY9</accession>
<keyword evidence="1" id="KW-1133">Transmembrane helix</keyword>
<organism evidence="2 3">
    <name type="scientific">Pseudooceanicola nitratireducens</name>
    <dbReference type="NCBI Taxonomy" id="517719"/>
    <lineage>
        <taxon>Bacteria</taxon>
        <taxon>Pseudomonadati</taxon>
        <taxon>Pseudomonadota</taxon>
        <taxon>Alphaproteobacteria</taxon>
        <taxon>Rhodobacterales</taxon>
        <taxon>Paracoccaceae</taxon>
        <taxon>Pseudooceanicola</taxon>
    </lineage>
</organism>
<keyword evidence="1" id="KW-0472">Membrane</keyword>
<keyword evidence="3" id="KW-1185">Reference proteome</keyword>
<feature type="transmembrane region" description="Helical" evidence="1">
    <location>
        <begin position="20"/>
        <end position="37"/>
    </location>
</feature>
<gene>
    <name evidence="2" type="ORF">SAMN05421762_1553</name>
</gene>
<sequence>MKTMIEKLMAFAARHLPGSIAFLVALFVFTALSNLFITEKGIFGRILAPVVGFVGGLFGGGILGWTIGGIGVAAMGTAVGIGALGAILIAGVSGAILGTLTGATFSFFRMLRSPSNFEVNWIAFILVLLGALAVFFVVRKLAAFAIRHIPPLARRLLPL</sequence>
<protein>
    <submittedName>
        <fullName evidence="2">Uncharacterized protein</fullName>
    </submittedName>
</protein>